<feature type="region of interest" description="Disordered" evidence="1">
    <location>
        <begin position="74"/>
        <end position="104"/>
    </location>
</feature>
<gene>
    <name evidence="3" type="ORF">EJC51_15595</name>
</gene>
<evidence type="ECO:0000313" key="4">
    <source>
        <dbReference type="Proteomes" id="UP000280197"/>
    </source>
</evidence>
<protein>
    <recommendedName>
        <fullName evidence="2">Trypsin-co-occurring domain-containing protein</fullName>
    </recommendedName>
</protein>
<dbReference type="KEGG" id="saqu:EJC51_15595"/>
<dbReference type="Proteomes" id="UP000280197">
    <property type="component" value="Chromosome"/>
</dbReference>
<evidence type="ECO:0000256" key="1">
    <source>
        <dbReference type="SAM" id="MobiDB-lite"/>
    </source>
</evidence>
<dbReference type="Pfam" id="PF19631">
    <property type="entry name" value="Trypco2"/>
    <property type="match status" value="1"/>
</dbReference>
<proteinExistence type="predicted"/>
<feature type="domain" description="Trypsin-co-occurring" evidence="2">
    <location>
        <begin position="11"/>
        <end position="89"/>
    </location>
</feature>
<dbReference type="AlphaFoldDB" id="A0A3Q9BY37"/>
<dbReference type="InterPro" id="IPR045608">
    <property type="entry name" value="Trypco2"/>
</dbReference>
<dbReference type="EMBL" id="CP034463">
    <property type="protein sequence ID" value="AZP17417.1"/>
    <property type="molecule type" value="Genomic_DNA"/>
</dbReference>
<evidence type="ECO:0000259" key="2">
    <source>
        <dbReference type="Pfam" id="PF19631"/>
    </source>
</evidence>
<reference evidence="3 4" key="1">
    <citation type="submission" date="2018-12" db="EMBL/GenBank/DDBJ databases">
        <authorList>
            <person name="Li K."/>
        </authorList>
    </citation>
    <scope>NUCLEOTIDE SEQUENCE [LARGE SCALE GENOMIC DNA]</scope>
    <source>
        <strain evidence="4">CR22</strain>
    </source>
</reference>
<organism evidence="3 4">
    <name type="scientific">Streptomyces aquilus</name>
    <dbReference type="NCBI Taxonomy" id="2548456"/>
    <lineage>
        <taxon>Bacteria</taxon>
        <taxon>Bacillati</taxon>
        <taxon>Actinomycetota</taxon>
        <taxon>Actinomycetes</taxon>
        <taxon>Kitasatosporales</taxon>
        <taxon>Streptomycetaceae</taxon>
        <taxon>Streptomyces</taxon>
    </lineage>
</organism>
<accession>A0A3Q9BY37</accession>
<evidence type="ECO:0000313" key="3">
    <source>
        <dbReference type="EMBL" id="AZP17417.1"/>
    </source>
</evidence>
<sequence>MRETGADEGMDLADAITMLREQLAEAQRRVAAHGDQGVNLTLGEITLQLGMELTHTRGIDGGLRFSALSFGGKRERADRGTHTLTLTLNAGGPDGRPLDVNDRE</sequence>
<name>A0A3Q9BY37_9ACTN</name>
<keyword evidence="4" id="KW-1185">Reference proteome</keyword>
<dbReference type="RefSeq" id="WP_126271643.1">
    <property type="nucleotide sequence ID" value="NZ_CP034463.1"/>
</dbReference>